<dbReference type="Gene3D" id="1.10.730.10">
    <property type="entry name" value="Isoleucyl-tRNA Synthetase, Domain 1"/>
    <property type="match status" value="1"/>
</dbReference>
<comment type="similarity">
    <text evidence="1 10">Belongs to the class-I aminoacyl-tRNA synthetase family.</text>
</comment>
<comment type="catalytic activity">
    <reaction evidence="8">
        <text>tRNA(Met) + L-methionine + ATP = L-methionyl-tRNA(Met) + AMP + diphosphate</text>
        <dbReference type="Rhea" id="RHEA:13481"/>
        <dbReference type="Rhea" id="RHEA-COMP:9667"/>
        <dbReference type="Rhea" id="RHEA-COMP:9698"/>
        <dbReference type="ChEBI" id="CHEBI:30616"/>
        <dbReference type="ChEBI" id="CHEBI:33019"/>
        <dbReference type="ChEBI" id="CHEBI:57844"/>
        <dbReference type="ChEBI" id="CHEBI:78442"/>
        <dbReference type="ChEBI" id="CHEBI:78530"/>
        <dbReference type="ChEBI" id="CHEBI:456215"/>
        <dbReference type="EC" id="6.1.1.10"/>
    </reaction>
</comment>
<dbReference type="SUPFAM" id="SSF52374">
    <property type="entry name" value="Nucleotidylyl transferase"/>
    <property type="match status" value="1"/>
</dbReference>
<sequence>MFLADTFKRWHVLNGREALLCTGTDEHGTKVQQAASREGIPPEEMCNTNSNQFRILADRADISHDFFVRTTEPDHAEAVQAFWERIRENGYIYSGNHEGWYSVGDEAFYDESEVQRTMEPRTGEVKMTAKVSGAEVEWVKESNHQFRLTAFREQLLDFYRENPGWIQPMWKMNEVVDWVRNHLTDLSISRPRSRVGWGIQVPGDRNSTVYIWVDALVNYLTKAGYPHWDEEGDMQEGGWPADVHVIGKDIVRFHCVYWPALLMAAGLPLPGQILVHGHWKMGGKKMSKSLGNVVNPFIALQRWDADALRHFMISQGCIKHDSDYSNQIITVKYQKDLQNGIGGLLSRVVRTNRWSVREAVKVCAPDRPGLFISSKVLQRAKEMLAGVSAEPGPGDPTARKNKPGDPTKVNPAKVGEAILNQRSFLQRLPDQVHAKMDGLDPVEALRSIQNVIVEGNGFMTLAEPWNLAEIPDQSLLHETIYTLAETLRISGILLQPFMPTKAAQLLDQLGVRYEARKAEHARLGTDDQYGNPLEGAEVGGTSWDKLFPRLALEDLTTEEAIKRAEEAKEMKIAKRKKKERYKVMHGIPL</sequence>
<dbReference type="Pfam" id="PF09334">
    <property type="entry name" value="tRNA-synt_1g"/>
    <property type="match status" value="1"/>
</dbReference>
<keyword evidence="6 10" id="KW-0648">Protein biosynthesis</keyword>
<dbReference type="GO" id="GO:0004825">
    <property type="term" value="F:methionine-tRNA ligase activity"/>
    <property type="evidence" value="ECO:0007669"/>
    <property type="project" value="UniProtKB-EC"/>
</dbReference>
<evidence type="ECO:0000313" key="13">
    <source>
        <dbReference type="EMBL" id="KAJ2904039.1"/>
    </source>
</evidence>
<accession>A0AAD5WVD1</accession>
<dbReference type="FunFam" id="2.170.220.10:FF:000001">
    <property type="entry name" value="methionine--tRNA ligase, mitochondrial"/>
    <property type="match status" value="1"/>
</dbReference>
<proteinExistence type="inferred from homology"/>
<dbReference type="NCBIfam" id="TIGR00398">
    <property type="entry name" value="metG"/>
    <property type="match status" value="1"/>
</dbReference>
<feature type="domain" description="Methionyl/Leucyl tRNA synthetase" evidence="12">
    <location>
        <begin position="3"/>
        <end position="348"/>
    </location>
</feature>
<dbReference type="AlphaFoldDB" id="A0AAD5WVD1"/>
<evidence type="ECO:0000313" key="14">
    <source>
        <dbReference type="Proteomes" id="UP001201980"/>
    </source>
</evidence>
<gene>
    <name evidence="13" type="ORF">MKZ38_008971</name>
</gene>
<keyword evidence="5 10" id="KW-0067">ATP-binding</keyword>
<keyword evidence="4 10" id="KW-0547">Nucleotide-binding</keyword>
<evidence type="ECO:0000256" key="9">
    <source>
        <dbReference type="ARBA" id="ARBA00068817"/>
    </source>
</evidence>
<evidence type="ECO:0000256" key="1">
    <source>
        <dbReference type="ARBA" id="ARBA00005594"/>
    </source>
</evidence>
<dbReference type="InterPro" id="IPR014729">
    <property type="entry name" value="Rossmann-like_a/b/a_fold"/>
</dbReference>
<dbReference type="InterPro" id="IPR033911">
    <property type="entry name" value="MetRS_core"/>
</dbReference>
<evidence type="ECO:0000256" key="11">
    <source>
        <dbReference type="SAM" id="MobiDB-lite"/>
    </source>
</evidence>
<evidence type="ECO:0000256" key="7">
    <source>
        <dbReference type="ARBA" id="ARBA00023146"/>
    </source>
</evidence>
<keyword evidence="3 10" id="KW-0436">Ligase</keyword>
<protein>
    <recommendedName>
        <fullName evidence="9">Probable methionine--tRNA ligase, mitochondrial</fullName>
        <ecNumber evidence="2">6.1.1.10</ecNumber>
    </recommendedName>
</protein>
<evidence type="ECO:0000256" key="4">
    <source>
        <dbReference type="ARBA" id="ARBA00022741"/>
    </source>
</evidence>
<evidence type="ECO:0000259" key="12">
    <source>
        <dbReference type="Pfam" id="PF09334"/>
    </source>
</evidence>
<dbReference type="EMBL" id="JAKWBI020000064">
    <property type="protein sequence ID" value="KAJ2904039.1"/>
    <property type="molecule type" value="Genomic_DNA"/>
</dbReference>
<keyword evidence="7 10" id="KW-0030">Aminoacyl-tRNA synthetase</keyword>
<evidence type="ECO:0000256" key="6">
    <source>
        <dbReference type="ARBA" id="ARBA00022917"/>
    </source>
</evidence>
<evidence type="ECO:0000256" key="8">
    <source>
        <dbReference type="ARBA" id="ARBA00047364"/>
    </source>
</evidence>
<dbReference type="SUPFAM" id="SSF47323">
    <property type="entry name" value="Anticodon-binding domain of a subclass of class I aminoacyl-tRNA synthetases"/>
    <property type="match status" value="1"/>
</dbReference>
<evidence type="ECO:0000256" key="10">
    <source>
        <dbReference type="RuleBase" id="RU363039"/>
    </source>
</evidence>
<dbReference type="EC" id="6.1.1.10" evidence="2"/>
<dbReference type="Proteomes" id="UP001201980">
    <property type="component" value="Unassembled WGS sequence"/>
</dbReference>
<dbReference type="InterPro" id="IPR015413">
    <property type="entry name" value="Methionyl/Leucyl_tRNA_Synth"/>
</dbReference>
<feature type="region of interest" description="Disordered" evidence="11">
    <location>
        <begin position="387"/>
        <end position="409"/>
    </location>
</feature>
<dbReference type="GO" id="GO:0005739">
    <property type="term" value="C:mitochondrion"/>
    <property type="evidence" value="ECO:0007669"/>
    <property type="project" value="UniProtKB-ARBA"/>
</dbReference>
<dbReference type="Gene3D" id="3.40.50.620">
    <property type="entry name" value="HUPs"/>
    <property type="match status" value="1"/>
</dbReference>
<keyword evidence="14" id="KW-1185">Reference proteome</keyword>
<dbReference type="PANTHER" id="PTHR43326:SF1">
    <property type="entry name" value="METHIONINE--TRNA LIGASE, MITOCHONDRIAL"/>
    <property type="match status" value="1"/>
</dbReference>
<dbReference type="CDD" id="cd00814">
    <property type="entry name" value="MetRS_core"/>
    <property type="match status" value="1"/>
</dbReference>
<comment type="caution">
    <text evidence="13">The sequence shown here is derived from an EMBL/GenBank/DDBJ whole genome shotgun (WGS) entry which is preliminary data.</text>
</comment>
<dbReference type="PRINTS" id="PR01041">
    <property type="entry name" value="TRNASYNTHMET"/>
</dbReference>
<reference evidence="13" key="1">
    <citation type="submission" date="2022-07" db="EMBL/GenBank/DDBJ databases">
        <title>Draft genome sequence of Zalerion maritima ATCC 34329, a (micro)plastics degrading marine fungus.</title>
        <authorList>
            <person name="Paco A."/>
            <person name="Goncalves M.F.M."/>
            <person name="Rocha-Santos T.A.P."/>
            <person name="Alves A."/>
        </authorList>
    </citation>
    <scope>NUCLEOTIDE SEQUENCE</scope>
    <source>
        <strain evidence="13">ATCC 34329</strain>
    </source>
</reference>
<evidence type="ECO:0000256" key="5">
    <source>
        <dbReference type="ARBA" id="ARBA00022840"/>
    </source>
</evidence>
<dbReference type="Gene3D" id="2.170.220.10">
    <property type="match status" value="1"/>
</dbReference>
<dbReference type="InterPro" id="IPR014758">
    <property type="entry name" value="Met-tRNA_synth"/>
</dbReference>
<dbReference type="InterPro" id="IPR009080">
    <property type="entry name" value="tRNAsynth_Ia_anticodon-bd"/>
</dbReference>
<evidence type="ECO:0000256" key="3">
    <source>
        <dbReference type="ARBA" id="ARBA00022598"/>
    </source>
</evidence>
<dbReference type="GO" id="GO:0006431">
    <property type="term" value="P:methionyl-tRNA aminoacylation"/>
    <property type="evidence" value="ECO:0007669"/>
    <property type="project" value="InterPro"/>
</dbReference>
<organism evidence="13 14">
    <name type="scientific">Zalerion maritima</name>
    <dbReference type="NCBI Taxonomy" id="339359"/>
    <lineage>
        <taxon>Eukaryota</taxon>
        <taxon>Fungi</taxon>
        <taxon>Dikarya</taxon>
        <taxon>Ascomycota</taxon>
        <taxon>Pezizomycotina</taxon>
        <taxon>Sordariomycetes</taxon>
        <taxon>Lulworthiomycetidae</taxon>
        <taxon>Lulworthiales</taxon>
        <taxon>Lulworthiaceae</taxon>
        <taxon>Zalerion</taxon>
    </lineage>
</organism>
<evidence type="ECO:0000256" key="2">
    <source>
        <dbReference type="ARBA" id="ARBA00012838"/>
    </source>
</evidence>
<dbReference type="InterPro" id="IPR023457">
    <property type="entry name" value="Met-tRNA_synth_2"/>
</dbReference>
<dbReference type="GO" id="GO:0005524">
    <property type="term" value="F:ATP binding"/>
    <property type="evidence" value="ECO:0007669"/>
    <property type="project" value="UniProtKB-KW"/>
</dbReference>
<name>A0AAD5WVD1_9PEZI</name>
<dbReference type="PANTHER" id="PTHR43326">
    <property type="entry name" value="METHIONYL-TRNA SYNTHETASE"/>
    <property type="match status" value="1"/>
</dbReference>